<feature type="transmembrane region" description="Helical" evidence="1">
    <location>
        <begin position="32"/>
        <end position="55"/>
    </location>
</feature>
<keyword evidence="2" id="KW-1185">Reference proteome</keyword>
<evidence type="ECO:0000256" key="1">
    <source>
        <dbReference type="SAM" id="Phobius"/>
    </source>
</evidence>
<name>A0A1I7WR84_HETBA</name>
<dbReference type="WBParaSite" id="Hba_07682">
    <property type="protein sequence ID" value="Hba_07682"/>
    <property type="gene ID" value="Hba_07682"/>
</dbReference>
<evidence type="ECO:0000313" key="2">
    <source>
        <dbReference type="Proteomes" id="UP000095283"/>
    </source>
</evidence>
<sequence length="100" mass="12070">MRIGNNKRSVVSERAVKWNRIFSRLIEVLFEIYKISVVKIIFRFQTIIIGALVYIELGTSIREAGCDFAYICYVKWSGDCLFVVFTLLLFPYYYYYYYYY</sequence>
<proteinExistence type="predicted"/>
<keyword evidence="1" id="KW-1133">Transmembrane helix</keyword>
<accession>A0A1I7WR84</accession>
<reference evidence="3" key="1">
    <citation type="submission" date="2016-11" db="UniProtKB">
        <authorList>
            <consortium name="WormBaseParasite"/>
        </authorList>
    </citation>
    <scope>IDENTIFICATION</scope>
</reference>
<keyword evidence="1" id="KW-0472">Membrane</keyword>
<dbReference type="Proteomes" id="UP000095283">
    <property type="component" value="Unplaced"/>
</dbReference>
<evidence type="ECO:0000313" key="3">
    <source>
        <dbReference type="WBParaSite" id="Hba_07682"/>
    </source>
</evidence>
<dbReference type="AlphaFoldDB" id="A0A1I7WR84"/>
<feature type="transmembrane region" description="Helical" evidence="1">
    <location>
        <begin position="76"/>
        <end position="95"/>
    </location>
</feature>
<protein>
    <submittedName>
        <fullName evidence="3">Uncharacterized protein</fullName>
    </submittedName>
</protein>
<organism evidence="2 3">
    <name type="scientific">Heterorhabditis bacteriophora</name>
    <name type="common">Entomopathogenic nematode worm</name>
    <dbReference type="NCBI Taxonomy" id="37862"/>
    <lineage>
        <taxon>Eukaryota</taxon>
        <taxon>Metazoa</taxon>
        <taxon>Ecdysozoa</taxon>
        <taxon>Nematoda</taxon>
        <taxon>Chromadorea</taxon>
        <taxon>Rhabditida</taxon>
        <taxon>Rhabditina</taxon>
        <taxon>Rhabditomorpha</taxon>
        <taxon>Strongyloidea</taxon>
        <taxon>Heterorhabditidae</taxon>
        <taxon>Heterorhabditis</taxon>
    </lineage>
</organism>
<keyword evidence="1" id="KW-0812">Transmembrane</keyword>